<name>K5X2Y6_AGABU</name>
<reference evidence="4" key="1">
    <citation type="journal article" date="2012" name="Proc. Natl. Acad. Sci. U.S.A.">
        <title>Genome sequence of the button mushroom Agaricus bisporus reveals mechanisms governing adaptation to a humic-rich ecological niche.</title>
        <authorList>
            <person name="Morin E."/>
            <person name="Kohler A."/>
            <person name="Baker A.R."/>
            <person name="Foulongne-Oriol M."/>
            <person name="Lombard V."/>
            <person name="Nagy L.G."/>
            <person name="Ohm R.A."/>
            <person name="Patyshakuliyeva A."/>
            <person name="Brun A."/>
            <person name="Aerts A.L."/>
            <person name="Bailey A.M."/>
            <person name="Billette C."/>
            <person name="Coutinho P.M."/>
            <person name="Deakin G."/>
            <person name="Doddapaneni H."/>
            <person name="Floudas D."/>
            <person name="Grimwood J."/>
            <person name="Hilden K."/>
            <person name="Kuees U."/>
            <person name="LaButti K.M."/>
            <person name="Lapidus A."/>
            <person name="Lindquist E.A."/>
            <person name="Lucas S.M."/>
            <person name="Murat C."/>
            <person name="Riley R.W."/>
            <person name="Salamov A.A."/>
            <person name="Schmutz J."/>
            <person name="Subramanian V."/>
            <person name="Woesten H.A.B."/>
            <person name="Xu J."/>
            <person name="Eastwood D.C."/>
            <person name="Foster G.D."/>
            <person name="Sonnenberg A.S."/>
            <person name="Cullen D."/>
            <person name="de Vries R.P."/>
            <person name="Lundell T."/>
            <person name="Hibbett D.S."/>
            <person name="Henrissat B."/>
            <person name="Burton K.S."/>
            <person name="Kerrigan R.W."/>
            <person name="Challen M.P."/>
            <person name="Grigoriev I.V."/>
            <person name="Martin F."/>
        </authorList>
    </citation>
    <scope>NUCLEOTIDE SEQUENCE [LARGE SCALE GENOMIC DNA]</scope>
    <source>
        <strain evidence="4">JB137-S8 / ATCC MYA-4627 / FGSC 10392</strain>
    </source>
</reference>
<dbReference type="AlphaFoldDB" id="K5X2Y6"/>
<evidence type="ECO:0000256" key="2">
    <source>
        <dbReference type="SAM" id="Phobius"/>
    </source>
</evidence>
<dbReference type="RefSeq" id="XP_007331938.1">
    <property type="nucleotide sequence ID" value="XM_007331876.1"/>
</dbReference>
<dbReference type="InParanoid" id="K5X2Y6"/>
<evidence type="ECO:0000313" key="4">
    <source>
        <dbReference type="Proteomes" id="UP000008493"/>
    </source>
</evidence>
<protein>
    <submittedName>
        <fullName evidence="3">Uncharacterized protein</fullName>
    </submittedName>
</protein>
<proteinExistence type="predicted"/>
<sequence>MNVDGWAIYQGSFGYSGLCLFWMFIETLKESRIINSDSQTNHTEDTEGKRRREGEGT</sequence>
<feature type="transmembrane region" description="Helical" evidence="2">
    <location>
        <begin position="6"/>
        <end position="25"/>
    </location>
</feature>
<keyword evidence="2" id="KW-0812">Transmembrane</keyword>
<keyword evidence="4" id="KW-1185">Reference proteome</keyword>
<keyword evidence="2" id="KW-1133">Transmembrane helix</keyword>
<dbReference type="HOGENOM" id="CLU_2996016_0_0_1"/>
<keyword evidence="2" id="KW-0472">Membrane</keyword>
<organism evidence="3 4">
    <name type="scientific">Agaricus bisporus var. burnettii (strain JB137-S8 / ATCC MYA-4627 / FGSC 10392)</name>
    <name type="common">White button mushroom</name>
    <dbReference type="NCBI Taxonomy" id="597362"/>
    <lineage>
        <taxon>Eukaryota</taxon>
        <taxon>Fungi</taxon>
        <taxon>Dikarya</taxon>
        <taxon>Basidiomycota</taxon>
        <taxon>Agaricomycotina</taxon>
        <taxon>Agaricomycetes</taxon>
        <taxon>Agaricomycetidae</taxon>
        <taxon>Agaricales</taxon>
        <taxon>Agaricineae</taxon>
        <taxon>Agaricaceae</taxon>
        <taxon>Agaricus</taxon>
    </lineage>
</organism>
<dbReference type="Proteomes" id="UP000008493">
    <property type="component" value="Unassembled WGS sequence"/>
</dbReference>
<dbReference type="GeneID" id="18827205"/>
<dbReference type="EMBL" id="JH971396">
    <property type="protein sequence ID" value="EKM77277.1"/>
    <property type="molecule type" value="Genomic_DNA"/>
</dbReference>
<evidence type="ECO:0000313" key="3">
    <source>
        <dbReference type="EMBL" id="EKM77277.1"/>
    </source>
</evidence>
<feature type="compositionally biased region" description="Basic and acidic residues" evidence="1">
    <location>
        <begin position="42"/>
        <end position="57"/>
    </location>
</feature>
<gene>
    <name evidence="3" type="ORF">AGABI1DRAFT_130366</name>
</gene>
<dbReference type="KEGG" id="abp:AGABI1DRAFT130366"/>
<feature type="region of interest" description="Disordered" evidence="1">
    <location>
        <begin position="35"/>
        <end position="57"/>
    </location>
</feature>
<evidence type="ECO:0000256" key="1">
    <source>
        <dbReference type="SAM" id="MobiDB-lite"/>
    </source>
</evidence>
<accession>K5X2Y6</accession>